<proteinExistence type="predicted"/>
<evidence type="ECO:0000313" key="1">
    <source>
        <dbReference type="EMBL" id="EMY60344.1"/>
    </source>
</evidence>
<dbReference type="Proteomes" id="UP000012371">
    <property type="component" value="Unassembled WGS sequence"/>
</dbReference>
<keyword evidence="2" id="KW-1185">Reference proteome</keyword>
<organism evidence="1 2">
    <name type="scientific">Leptospira terpstrae serovar Hualin str. LT 11-33 = ATCC 700639</name>
    <dbReference type="NCBI Taxonomy" id="1257025"/>
    <lineage>
        <taxon>Bacteria</taxon>
        <taxon>Pseudomonadati</taxon>
        <taxon>Spirochaetota</taxon>
        <taxon>Spirochaetia</taxon>
        <taxon>Leptospirales</taxon>
        <taxon>Leptospiraceae</taxon>
        <taxon>Leptospira</taxon>
    </lineage>
</organism>
<name>N1VKY0_9LEPT</name>
<dbReference type="EMBL" id="AOGW02000016">
    <property type="protein sequence ID" value="EMY60344.1"/>
    <property type="molecule type" value="Genomic_DNA"/>
</dbReference>
<accession>N1VKY0</accession>
<sequence length="44" mass="4848">MAMGVSSFYSSAKLGKPKEKNYVTLKKGKAGKGLGRIFRPDRFP</sequence>
<comment type="caution">
    <text evidence="1">The sequence shown here is derived from an EMBL/GenBank/DDBJ whole genome shotgun (WGS) entry which is preliminary data.</text>
</comment>
<dbReference type="AlphaFoldDB" id="N1VKY0"/>
<evidence type="ECO:0000313" key="2">
    <source>
        <dbReference type="Proteomes" id="UP000012371"/>
    </source>
</evidence>
<protein>
    <submittedName>
        <fullName evidence="1">Uncharacterized protein</fullName>
    </submittedName>
</protein>
<reference evidence="1" key="1">
    <citation type="submission" date="2013-03" db="EMBL/GenBank/DDBJ databases">
        <authorList>
            <person name="Harkins D.M."/>
            <person name="Durkin A.S."/>
            <person name="Brinkac L.M."/>
            <person name="Haft D.H."/>
            <person name="Selengut J.D."/>
            <person name="Sanka R."/>
            <person name="DePew J."/>
            <person name="Purushe J."/>
            <person name="Hartskeerl R.A."/>
            <person name="Ahmed A."/>
            <person name="van der Linden H."/>
            <person name="Goris M.G.A."/>
            <person name="Vinetz J.M."/>
            <person name="Sutton G.G."/>
            <person name="Nierman W.C."/>
            <person name="Fouts D.E."/>
        </authorList>
    </citation>
    <scope>NUCLEOTIDE SEQUENCE [LARGE SCALE GENOMIC DNA]</scope>
    <source>
        <strain evidence="1">LT 11-33</strain>
    </source>
</reference>
<gene>
    <name evidence="1" type="ORF">LEP1GSC203_2550</name>
</gene>